<keyword evidence="2" id="KW-1185">Reference proteome</keyword>
<name>A0ACC2RKH3_9FUNG</name>
<dbReference type="EMBL" id="QTSX02007150">
    <property type="protein sequence ID" value="KAJ9050531.1"/>
    <property type="molecule type" value="Genomic_DNA"/>
</dbReference>
<protein>
    <submittedName>
        <fullName evidence="1">Uncharacterized protein</fullName>
    </submittedName>
</protein>
<comment type="caution">
    <text evidence="1">The sequence shown here is derived from an EMBL/GenBank/DDBJ whole genome shotgun (WGS) entry which is preliminary data.</text>
</comment>
<proteinExistence type="predicted"/>
<sequence length="175" mass="19623">MSNNKAQLETSSPCQPSALPNSEYCLADVDQCQMTLMSLGNPVIYTVAFTAHTRVQLDSHRGGRPGLEGHVHNRRYTNQWLGVPTLSMGHDLVGQPQYCDIDKPQIDKVLGGRRVGERRGSKYLLHCWWQIQVMGMEILQVKGAEWFGKDNRSIAGRIQICKFVLSSGFMNGCKE</sequence>
<reference evidence="1" key="1">
    <citation type="submission" date="2022-04" db="EMBL/GenBank/DDBJ databases">
        <title>Genome of the entomopathogenic fungus Entomophthora muscae.</title>
        <authorList>
            <person name="Elya C."/>
            <person name="Lovett B.R."/>
            <person name="Lee E."/>
            <person name="Macias A.M."/>
            <person name="Hajek A.E."/>
            <person name="De Bivort B.L."/>
            <person name="Kasson M.T."/>
            <person name="De Fine Licht H.H."/>
            <person name="Stajich J.E."/>
        </authorList>
    </citation>
    <scope>NUCLEOTIDE SEQUENCE</scope>
    <source>
        <strain evidence="1">Berkeley</strain>
    </source>
</reference>
<organism evidence="1 2">
    <name type="scientific">Entomophthora muscae</name>
    <dbReference type="NCBI Taxonomy" id="34485"/>
    <lineage>
        <taxon>Eukaryota</taxon>
        <taxon>Fungi</taxon>
        <taxon>Fungi incertae sedis</taxon>
        <taxon>Zoopagomycota</taxon>
        <taxon>Entomophthoromycotina</taxon>
        <taxon>Entomophthoromycetes</taxon>
        <taxon>Entomophthorales</taxon>
        <taxon>Entomophthoraceae</taxon>
        <taxon>Entomophthora</taxon>
    </lineage>
</organism>
<evidence type="ECO:0000313" key="1">
    <source>
        <dbReference type="EMBL" id="KAJ9050531.1"/>
    </source>
</evidence>
<dbReference type="Proteomes" id="UP001165960">
    <property type="component" value="Unassembled WGS sequence"/>
</dbReference>
<accession>A0ACC2RKH3</accession>
<gene>
    <name evidence="1" type="ORF">DSO57_1013547</name>
</gene>
<evidence type="ECO:0000313" key="2">
    <source>
        <dbReference type="Proteomes" id="UP001165960"/>
    </source>
</evidence>